<dbReference type="Proteomes" id="UP001382904">
    <property type="component" value="Unassembled WGS sequence"/>
</dbReference>
<organism evidence="3 4">
    <name type="scientific">Streptomyces caledonius</name>
    <dbReference type="NCBI Taxonomy" id="3134107"/>
    <lineage>
        <taxon>Bacteria</taxon>
        <taxon>Bacillati</taxon>
        <taxon>Actinomycetota</taxon>
        <taxon>Actinomycetes</taxon>
        <taxon>Kitasatosporales</taxon>
        <taxon>Streptomycetaceae</taxon>
        <taxon>Streptomyces</taxon>
    </lineage>
</organism>
<dbReference type="EMBL" id="JBBKAM010000002">
    <property type="protein sequence ID" value="MEJ8641352.1"/>
    <property type="molecule type" value="Genomic_DNA"/>
</dbReference>
<evidence type="ECO:0008006" key="5">
    <source>
        <dbReference type="Google" id="ProtNLM"/>
    </source>
</evidence>
<keyword evidence="2" id="KW-0812">Transmembrane</keyword>
<feature type="compositionally biased region" description="Basic residues" evidence="1">
    <location>
        <begin position="235"/>
        <end position="245"/>
    </location>
</feature>
<feature type="compositionally biased region" description="Low complexity" evidence="1">
    <location>
        <begin position="246"/>
        <end position="255"/>
    </location>
</feature>
<accession>A0ABU8U0E5</accession>
<evidence type="ECO:0000313" key="4">
    <source>
        <dbReference type="Proteomes" id="UP001382904"/>
    </source>
</evidence>
<gene>
    <name evidence="3" type="ORF">WKI68_07455</name>
</gene>
<feature type="transmembrane region" description="Helical" evidence="2">
    <location>
        <begin position="23"/>
        <end position="41"/>
    </location>
</feature>
<reference evidence="3 4" key="1">
    <citation type="submission" date="2024-03" db="EMBL/GenBank/DDBJ databases">
        <title>Novel Streptomyces species of biotechnological and ecological value are a feature of Machair soil.</title>
        <authorList>
            <person name="Prole J.R."/>
            <person name="Goodfellow M."/>
            <person name="Allenby N."/>
            <person name="Ward A.C."/>
        </authorList>
    </citation>
    <scope>NUCLEOTIDE SEQUENCE [LARGE SCALE GENOMIC DNA]</scope>
    <source>
        <strain evidence="3 4">MS1.HAVA.3</strain>
    </source>
</reference>
<evidence type="ECO:0000313" key="3">
    <source>
        <dbReference type="EMBL" id="MEJ8641352.1"/>
    </source>
</evidence>
<feature type="compositionally biased region" description="Pro residues" evidence="1">
    <location>
        <begin position="256"/>
        <end position="266"/>
    </location>
</feature>
<sequence>MFAALCVLLAATGHVLMSGTAVPWWAAIAALAGTAAAAWSLAGRERGLFAVTAAAVTVQAVLHAGFSLAQSLVAQTLVPSTATAGTGRMPHPPPGVGTSDAAIHAHHGVHEMADAASTTAVGPLTAGGHEAAAMSPAGMLAAHLLAAVLCGLWLAYGERAAFRVVRAVAARLWTPLRLLLRPAAPAHRPPCLRVRRRRHDRAPRRLFLSHAITSRVRPREPLSSDSWLPEPRPRLLPHSHPHPHVAPRASVMPSGRPHPSPAPPPVAGAGHPLSVRTLWR</sequence>
<keyword evidence="2" id="KW-0472">Membrane</keyword>
<feature type="transmembrane region" description="Helical" evidence="2">
    <location>
        <begin position="137"/>
        <end position="156"/>
    </location>
</feature>
<feature type="region of interest" description="Disordered" evidence="1">
    <location>
        <begin position="219"/>
        <end position="280"/>
    </location>
</feature>
<name>A0ABU8U0E5_9ACTN</name>
<evidence type="ECO:0000256" key="1">
    <source>
        <dbReference type="SAM" id="MobiDB-lite"/>
    </source>
</evidence>
<keyword evidence="4" id="KW-1185">Reference proteome</keyword>
<protein>
    <recommendedName>
        <fullName evidence="5">Integral-membrane protein</fullName>
    </recommendedName>
</protein>
<evidence type="ECO:0000256" key="2">
    <source>
        <dbReference type="SAM" id="Phobius"/>
    </source>
</evidence>
<proteinExistence type="predicted"/>
<comment type="caution">
    <text evidence="3">The sequence shown here is derived from an EMBL/GenBank/DDBJ whole genome shotgun (WGS) entry which is preliminary data.</text>
</comment>
<feature type="transmembrane region" description="Helical" evidence="2">
    <location>
        <begin position="48"/>
        <end position="69"/>
    </location>
</feature>
<keyword evidence="2" id="KW-1133">Transmembrane helix</keyword>